<dbReference type="Proteomes" id="UP000067738">
    <property type="component" value="Chromosome"/>
</dbReference>
<evidence type="ECO:0000313" key="2">
    <source>
        <dbReference type="Proteomes" id="UP000067738"/>
    </source>
</evidence>
<protein>
    <submittedName>
        <fullName evidence="1">Uncharacterized protein</fullName>
    </submittedName>
</protein>
<evidence type="ECO:0000313" key="1">
    <source>
        <dbReference type="EMBL" id="ALT68369.1"/>
    </source>
</evidence>
<dbReference type="GeneID" id="26735546"/>
<dbReference type="OrthoDB" id="76128at2157"/>
<keyword evidence="2" id="KW-1185">Reference proteome</keyword>
<sequence>MNRCVWIILNRNFEMMLDGEVYKNKLQDKKFSPGGDIWTEELPLLRISDENIQREYDEFREDILTLFLEPQVNEVFINAKIGEESEYDNPNISTPLIIRKIEEYDVDEIID</sequence>
<dbReference type="KEGG" id="mmil:sm9_0570"/>
<organism evidence="1 2">
    <name type="scientific">Methanobrevibacter millerae</name>
    <dbReference type="NCBI Taxonomy" id="230361"/>
    <lineage>
        <taxon>Archaea</taxon>
        <taxon>Methanobacteriati</taxon>
        <taxon>Methanobacteriota</taxon>
        <taxon>Methanomada group</taxon>
        <taxon>Methanobacteria</taxon>
        <taxon>Methanobacteriales</taxon>
        <taxon>Methanobacteriaceae</taxon>
        <taxon>Methanobrevibacter</taxon>
    </lineage>
</organism>
<dbReference type="PATRIC" id="fig|230361.4.peg.593"/>
<reference evidence="1 2" key="1">
    <citation type="submission" date="2015-04" db="EMBL/GenBank/DDBJ databases">
        <title>The complete genome sequence of the rumen methanogen Methanobrevibacter millerae SM9.</title>
        <authorList>
            <person name="Leahy S.C."/>
            <person name="Kelly W.J."/>
            <person name="Pacheco D.M."/>
            <person name="Li D."/>
            <person name="Altermann E."/>
            <person name="Attwood G.T."/>
        </authorList>
    </citation>
    <scope>NUCLEOTIDE SEQUENCE [LARGE SCALE GENOMIC DNA]</scope>
    <source>
        <strain evidence="1 2">SM9</strain>
    </source>
</reference>
<dbReference type="AlphaFoldDB" id="A0A0U3EA64"/>
<dbReference type="RefSeq" id="WP_058738696.1">
    <property type="nucleotide sequence ID" value="NZ_CP011266.1"/>
</dbReference>
<accession>A0A0U3EA64</accession>
<dbReference type="EMBL" id="CP011266">
    <property type="protein sequence ID" value="ALT68369.1"/>
    <property type="molecule type" value="Genomic_DNA"/>
</dbReference>
<name>A0A0U3EA64_9EURY</name>
<proteinExistence type="predicted"/>
<gene>
    <name evidence="1" type="ORF">sm9_0570</name>
</gene>